<feature type="transmembrane region" description="Helical" evidence="2">
    <location>
        <begin position="94"/>
        <end position="119"/>
    </location>
</feature>
<keyword evidence="2" id="KW-0812">Transmembrane</keyword>
<feature type="region of interest" description="Disordered" evidence="1">
    <location>
        <begin position="218"/>
        <end position="240"/>
    </location>
</feature>
<accession>A0A543F591</accession>
<evidence type="ECO:0000256" key="2">
    <source>
        <dbReference type="SAM" id="Phobius"/>
    </source>
</evidence>
<evidence type="ECO:0000259" key="3">
    <source>
        <dbReference type="Pfam" id="PF10081"/>
    </source>
</evidence>
<dbReference type="InterPro" id="IPR027788">
    <property type="entry name" value="Alpha/beta-hydrolase_N_dom"/>
</dbReference>
<keyword evidence="2" id="KW-1133">Transmembrane helix</keyword>
<feature type="transmembrane region" description="Helical" evidence="2">
    <location>
        <begin position="50"/>
        <end position="73"/>
    </location>
</feature>
<dbReference type="OrthoDB" id="4397445at2"/>
<feature type="domain" description="Alpha/beta-hydrolase N-terminal" evidence="4">
    <location>
        <begin position="39"/>
        <end position="258"/>
    </location>
</feature>
<protein>
    <submittedName>
        <fullName evidence="5">Putative membrane protein</fullName>
    </submittedName>
</protein>
<comment type="caution">
    <text evidence="5">The sequence shown here is derived from an EMBL/GenBank/DDBJ whole genome shotgun (WGS) entry which is preliminary data.</text>
</comment>
<reference evidence="5 6" key="1">
    <citation type="submission" date="2019-06" db="EMBL/GenBank/DDBJ databases">
        <title>Sequencing the genomes of 1000 actinobacteria strains.</title>
        <authorList>
            <person name="Klenk H.-P."/>
        </authorList>
    </citation>
    <scope>NUCLEOTIDE SEQUENCE [LARGE SCALE GENOMIC DNA]</scope>
    <source>
        <strain evidence="5 6">DSM 103495</strain>
    </source>
</reference>
<evidence type="ECO:0000256" key="1">
    <source>
        <dbReference type="SAM" id="MobiDB-lite"/>
    </source>
</evidence>
<evidence type="ECO:0000313" key="6">
    <source>
        <dbReference type="Proteomes" id="UP000316331"/>
    </source>
</evidence>
<dbReference type="RefSeq" id="WP_141807540.1">
    <property type="nucleotide sequence ID" value="NZ_VFPG01000001.1"/>
</dbReference>
<feature type="transmembrane region" description="Helical" evidence="2">
    <location>
        <begin position="181"/>
        <end position="207"/>
    </location>
</feature>
<keyword evidence="6" id="KW-1185">Reference proteome</keyword>
<feature type="transmembrane region" description="Helical" evidence="2">
    <location>
        <begin position="139"/>
        <end position="160"/>
    </location>
</feature>
<keyword evidence="2" id="KW-0472">Membrane</keyword>
<name>A0A543F591_9NOCA</name>
<dbReference type="EMBL" id="VFPG01000001">
    <property type="protein sequence ID" value="TQM28995.1"/>
    <property type="molecule type" value="Genomic_DNA"/>
</dbReference>
<evidence type="ECO:0000313" key="5">
    <source>
        <dbReference type="EMBL" id="TQM28995.1"/>
    </source>
</evidence>
<dbReference type="InterPro" id="IPR012037">
    <property type="entry name" value="Alpha/beta-hydrolase_fam"/>
</dbReference>
<feature type="transmembrane region" description="Helical" evidence="2">
    <location>
        <begin position="25"/>
        <end position="44"/>
    </location>
</feature>
<dbReference type="Pfam" id="PF15420">
    <property type="entry name" value="Abhydrolase_9_N"/>
    <property type="match status" value="1"/>
</dbReference>
<dbReference type="AlphaFoldDB" id="A0A543F591"/>
<dbReference type="InterPro" id="IPR027787">
    <property type="entry name" value="Alpha/beta-hydrolase_catalytic"/>
</dbReference>
<feature type="domain" description="Alpha/beta-hydrolase catalytic" evidence="3">
    <location>
        <begin position="275"/>
        <end position="561"/>
    </location>
</feature>
<dbReference type="Pfam" id="PF10081">
    <property type="entry name" value="Abhydrolase_9"/>
    <property type="match status" value="1"/>
</dbReference>
<sequence>MANAEQRDGVGRVVGLVERFFHPNYVGLVVATLFFCWSLTPSLLPRDWLFQGLVSGVNAAIGYGVGCLLELAYRKWIAPRVQLPPALAQRLPGRLTAVVKTLVVLACVVVAIVMMVQSASWQREITALMGMDQTTTSGYLRTGALSAAVVALVIGLFRVARWLVRWVAGELVKWVRIPRRIALPIGFVTVAVVAVLLGNGVLVRVFFDAANSAFSVRNSNTSPNATQPQQPEKSGSPASLAAWDTLGSEGRWFVSYGPDAATIERVTGRPAREPIRVYTGLESAEDPEAQAELAIDELERTKAFDRKVLVVVTTTGTGWVDSTSVESIELMFGGDTAVVATQYSYLPSVLSFLSDRAKATEAGKLLFDKVYEHWSARPAELRPKLLVYGESLGSQGSEGAFSGLADLRTRTDGVLWVGPPNSNRIWREFVTRRDPGSPEILPTYADGLVVRFADERANLWQAGATWLAPRVLYLQHATDPVVWWSPDLLFDEPDWLREPPGSDVSPRMGWYPIVTFWQVAADLPNAQRVSDGHGHRYGTLVLDAWVAIAEPPDWTADLSDRIRRYLDESADRERQLK</sequence>
<feature type="compositionally biased region" description="Polar residues" evidence="1">
    <location>
        <begin position="218"/>
        <end position="237"/>
    </location>
</feature>
<evidence type="ECO:0000259" key="4">
    <source>
        <dbReference type="Pfam" id="PF15420"/>
    </source>
</evidence>
<proteinExistence type="predicted"/>
<dbReference type="PIRSF" id="PIRSF007542">
    <property type="entry name" value="UCP007542"/>
    <property type="match status" value="1"/>
</dbReference>
<organism evidence="5 6">
    <name type="scientific">Nocardia bhagyanarayanae</name>
    <dbReference type="NCBI Taxonomy" id="1215925"/>
    <lineage>
        <taxon>Bacteria</taxon>
        <taxon>Bacillati</taxon>
        <taxon>Actinomycetota</taxon>
        <taxon>Actinomycetes</taxon>
        <taxon>Mycobacteriales</taxon>
        <taxon>Nocardiaceae</taxon>
        <taxon>Nocardia</taxon>
    </lineage>
</organism>
<gene>
    <name evidence="5" type="ORF">FB390_0580</name>
</gene>
<dbReference type="Proteomes" id="UP000316331">
    <property type="component" value="Unassembled WGS sequence"/>
</dbReference>